<dbReference type="PANTHER" id="PTHR30345">
    <property type="entry name" value="RIBOSE-5-PHOSPHATE ISOMERASE B"/>
    <property type="match status" value="1"/>
</dbReference>
<dbReference type="PIRSF" id="PIRSF005384">
    <property type="entry name" value="RpiB_LacA_B"/>
    <property type="match status" value="1"/>
</dbReference>
<dbReference type="GO" id="GO:0009052">
    <property type="term" value="P:pentose-phosphate shunt, non-oxidative branch"/>
    <property type="evidence" value="ECO:0007669"/>
    <property type="project" value="TreeGrafter"/>
</dbReference>
<name>A0A381WLI3_9ZZZZ</name>
<dbReference type="InterPro" id="IPR003500">
    <property type="entry name" value="RpiB_LacA_LacB"/>
</dbReference>
<dbReference type="NCBIfam" id="TIGR01120">
    <property type="entry name" value="rpiB"/>
    <property type="match status" value="1"/>
</dbReference>
<organism evidence="2">
    <name type="scientific">marine metagenome</name>
    <dbReference type="NCBI Taxonomy" id="408172"/>
    <lineage>
        <taxon>unclassified sequences</taxon>
        <taxon>metagenomes</taxon>
        <taxon>ecological metagenomes</taxon>
    </lineage>
</organism>
<evidence type="ECO:0008006" key="3">
    <source>
        <dbReference type="Google" id="ProtNLM"/>
    </source>
</evidence>
<sequence length="146" mass="15249">MSRIAVGSDHAGFLLKQRLADVLRDLGHEVSDLGAHSDDRVDYPDFGEAVGRAVAEGDADLGVCVCGSGLGIAMAANKVPGVRAAPVPDVLSAQLARQHNDANVLCLGERLIDPEVAVQAMVAWLDAEFEGGRHEGRVAKLDALGN</sequence>
<protein>
    <recommendedName>
        <fullName evidence="3">Ribose 5-phosphate isomerase B</fullName>
    </recommendedName>
</protein>
<dbReference type="AlphaFoldDB" id="A0A381WLI3"/>
<dbReference type="NCBIfam" id="TIGR00689">
    <property type="entry name" value="rpiB_lacA_lacB"/>
    <property type="match status" value="1"/>
</dbReference>
<evidence type="ECO:0000256" key="1">
    <source>
        <dbReference type="ARBA" id="ARBA00023235"/>
    </source>
</evidence>
<accession>A0A381WLI3</accession>
<gene>
    <name evidence="2" type="ORF">METZ01_LOCUS106214</name>
</gene>
<dbReference type="Gene3D" id="3.40.1400.10">
    <property type="entry name" value="Sugar-phosphate isomerase, RpiB/LacA/LacB"/>
    <property type="match status" value="1"/>
</dbReference>
<dbReference type="InterPro" id="IPR036569">
    <property type="entry name" value="RpiB_LacA_LacB_sf"/>
</dbReference>
<dbReference type="NCBIfam" id="NF004051">
    <property type="entry name" value="PRK05571.1"/>
    <property type="match status" value="1"/>
</dbReference>
<dbReference type="GO" id="GO:0019316">
    <property type="term" value="P:D-allose catabolic process"/>
    <property type="evidence" value="ECO:0007669"/>
    <property type="project" value="TreeGrafter"/>
</dbReference>
<keyword evidence="1" id="KW-0413">Isomerase</keyword>
<dbReference type="EMBL" id="UINC01012188">
    <property type="protein sequence ID" value="SVA53360.1"/>
    <property type="molecule type" value="Genomic_DNA"/>
</dbReference>
<dbReference type="PANTHER" id="PTHR30345:SF0">
    <property type="entry name" value="DNA DAMAGE-REPAIR_TOLERATION PROTEIN DRT102"/>
    <property type="match status" value="1"/>
</dbReference>
<dbReference type="GO" id="GO:0004751">
    <property type="term" value="F:ribose-5-phosphate isomerase activity"/>
    <property type="evidence" value="ECO:0007669"/>
    <property type="project" value="TreeGrafter"/>
</dbReference>
<dbReference type="InterPro" id="IPR004785">
    <property type="entry name" value="RpiB"/>
</dbReference>
<reference evidence="2" key="1">
    <citation type="submission" date="2018-05" db="EMBL/GenBank/DDBJ databases">
        <authorList>
            <person name="Lanie J.A."/>
            <person name="Ng W.-L."/>
            <person name="Kazmierczak K.M."/>
            <person name="Andrzejewski T.M."/>
            <person name="Davidsen T.M."/>
            <person name="Wayne K.J."/>
            <person name="Tettelin H."/>
            <person name="Glass J.I."/>
            <person name="Rusch D."/>
            <person name="Podicherti R."/>
            <person name="Tsui H.-C.T."/>
            <person name="Winkler M.E."/>
        </authorList>
    </citation>
    <scope>NUCLEOTIDE SEQUENCE</scope>
</reference>
<dbReference type="Pfam" id="PF02502">
    <property type="entry name" value="LacAB_rpiB"/>
    <property type="match status" value="1"/>
</dbReference>
<evidence type="ECO:0000313" key="2">
    <source>
        <dbReference type="EMBL" id="SVA53360.1"/>
    </source>
</evidence>
<proteinExistence type="predicted"/>
<dbReference type="SUPFAM" id="SSF89623">
    <property type="entry name" value="Ribose/Galactose isomerase RpiB/AlsB"/>
    <property type="match status" value="1"/>
</dbReference>